<dbReference type="PROSITE" id="PS00022">
    <property type="entry name" value="EGF_1"/>
    <property type="match status" value="3"/>
</dbReference>
<keyword evidence="2" id="KW-0732">Signal</keyword>
<dbReference type="PROSITE" id="PS00010">
    <property type="entry name" value="ASX_HYDROXYL"/>
    <property type="match status" value="3"/>
</dbReference>
<dbReference type="AlphaFoldDB" id="A0AAD8FJP5"/>
<dbReference type="SMART" id="SM00179">
    <property type="entry name" value="EGF_CA"/>
    <property type="match status" value="4"/>
</dbReference>
<dbReference type="FunFam" id="2.10.25.10:FF:000125">
    <property type="entry name" value="Neurogenic locus notch protein-like"/>
    <property type="match status" value="1"/>
</dbReference>
<dbReference type="Gene3D" id="2.10.25.10">
    <property type="entry name" value="Laminin"/>
    <property type="match status" value="4"/>
</dbReference>
<accession>A0AAD8FJP5</accession>
<dbReference type="EMBL" id="JASAOG010000007">
    <property type="protein sequence ID" value="KAK0067487.1"/>
    <property type="molecule type" value="Genomic_DNA"/>
</dbReference>
<evidence type="ECO:0000256" key="6">
    <source>
        <dbReference type="PROSITE-ProRule" id="PRU00076"/>
    </source>
</evidence>
<evidence type="ECO:0000256" key="3">
    <source>
        <dbReference type="ARBA" id="ARBA00022737"/>
    </source>
</evidence>
<dbReference type="InterPro" id="IPR018097">
    <property type="entry name" value="EGF_Ca-bd_CS"/>
</dbReference>
<keyword evidence="9" id="KW-1185">Reference proteome</keyword>
<evidence type="ECO:0000256" key="2">
    <source>
        <dbReference type="ARBA" id="ARBA00022729"/>
    </source>
</evidence>
<dbReference type="InterPro" id="IPR000152">
    <property type="entry name" value="EGF-type_Asp/Asn_hydroxyl_site"/>
</dbReference>
<dbReference type="GO" id="GO:0007219">
    <property type="term" value="P:Notch signaling pathway"/>
    <property type="evidence" value="ECO:0007669"/>
    <property type="project" value="TreeGrafter"/>
</dbReference>
<feature type="disulfide bond" evidence="6">
    <location>
        <begin position="182"/>
        <end position="191"/>
    </location>
</feature>
<organism evidence="8 9">
    <name type="scientific">Biomphalaria pfeifferi</name>
    <name type="common">Bloodfluke planorb</name>
    <name type="synonym">Freshwater snail</name>
    <dbReference type="NCBI Taxonomy" id="112525"/>
    <lineage>
        <taxon>Eukaryota</taxon>
        <taxon>Metazoa</taxon>
        <taxon>Spiralia</taxon>
        <taxon>Lophotrochozoa</taxon>
        <taxon>Mollusca</taxon>
        <taxon>Gastropoda</taxon>
        <taxon>Heterobranchia</taxon>
        <taxon>Euthyneura</taxon>
        <taxon>Panpulmonata</taxon>
        <taxon>Hygrophila</taxon>
        <taxon>Lymnaeoidea</taxon>
        <taxon>Planorbidae</taxon>
        <taxon>Biomphalaria</taxon>
    </lineage>
</organism>
<evidence type="ECO:0000256" key="5">
    <source>
        <dbReference type="ARBA" id="ARBA00023180"/>
    </source>
</evidence>
<keyword evidence="1 6" id="KW-0245">EGF-like domain</keyword>
<dbReference type="PRINTS" id="PR00010">
    <property type="entry name" value="EGFBLOOD"/>
</dbReference>
<reference evidence="8" key="1">
    <citation type="journal article" date="2023" name="PLoS Negl. Trop. Dis.">
        <title>A genome sequence for Biomphalaria pfeifferi, the major vector snail for the human-infecting parasite Schistosoma mansoni.</title>
        <authorList>
            <person name="Bu L."/>
            <person name="Lu L."/>
            <person name="Laidemitt M.R."/>
            <person name="Zhang S.M."/>
            <person name="Mutuku M."/>
            <person name="Mkoji G."/>
            <person name="Steinauer M."/>
            <person name="Loker E.S."/>
        </authorList>
    </citation>
    <scope>NUCLEOTIDE SEQUENCE</scope>
    <source>
        <strain evidence="8">KasaAsao</strain>
    </source>
</reference>
<feature type="disulfide bond" evidence="6">
    <location>
        <begin position="106"/>
        <end position="115"/>
    </location>
</feature>
<dbReference type="CDD" id="cd00054">
    <property type="entry name" value="EGF_CA"/>
    <property type="match status" value="3"/>
</dbReference>
<evidence type="ECO:0000259" key="7">
    <source>
        <dbReference type="PROSITE" id="PS50026"/>
    </source>
</evidence>
<dbReference type="FunFam" id="2.10.25.10:FF:000143">
    <property type="entry name" value="Protein crumbs 1"/>
    <property type="match status" value="1"/>
</dbReference>
<dbReference type="SMART" id="SM00181">
    <property type="entry name" value="EGF"/>
    <property type="match status" value="4"/>
</dbReference>
<dbReference type="Proteomes" id="UP001233172">
    <property type="component" value="Unassembled WGS sequence"/>
</dbReference>
<feature type="non-terminal residue" evidence="8">
    <location>
        <position position="200"/>
    </location>
</feature>
<feature type="domain" description="EGF-like" evidence="7">
    <location>
        <begin position="118"/>
        <end position="154"/>
    </location>
</feature>
<comment type="caution">
    <text evidence="8">The sequence shown here is derived from an EMBL/GenBank/DDBJ whole genome shotgun (WGS) entry which is preliminary data.</text>
</comment>
<dbReference type="InterPro" id="IPR001881">
    <property type="entry name" value="EGF-like_Ca-bd_dom"/>
</dbReference>
<evidence type="ECO:0000313" key="8">
    <source>
        <dbReference type="EMBL" id="KAK0067487.1"/>
    </source>
</evidence>
<dbReference type="PANTHER" id="PTHR12916:SF9">
    <property type="entry name" value="NEUROGENIC LOCUS NOTCH HOMOLOG PROTEIN 1-RELATED"/>
    <property type="match status" value="1"/>
</dbReference>
<dbReference type="SUPFAM" id="SSF57196">
    <property type="entry name" value="EGF/Laminin"/>
    <property type="match status" value="4"/>
</dbReference>
<dbReference type="InterPro" id="IPR049883">
    <property type="entry name" value="NOTCH1_EGF-like"/>
</dbReference>
<dbReference type="PROSITE" id="PS01187">
    <property type="entry name" value="EGF_CA"/>
    <property type="match status" value="2"/>
</dbReference>
<proteinExistence type="predicted"/>
<dbReference type="FunFam" id="2.10.25.10:FF:000434">
    <property type="entry name" value="Predicted protein"/>
    <property type="match status" value="1"/>
</dbReference>
<dbReference type="Pfam" id="PF00008">
    <property type="entry name" value="EGF"/>
    <property type="match status" value="2"/>
</dbReference>
<name>A0AAD8FJP5_BIOPF</name>
<feature type="non-terminal residue" evidence="8">
    <location>
        <position position="1"/>
    </location>
</feature>
<feature type="disulfide bond" evidence="6">
    <location>
        <begin position="144"/>
        <end position="153"/>
    </location>
</feature>
<keyword evidence="5" id="KW-0325">Glycoprotein</keyword>
<dbReference type="GO" id="GO:0005112">
    <property type="term" value="F:Notch binding"/>
    <property type="evidence" value="ECO:0007669"/>
    <property type="project" value="TreeGrafter"/>
</dbReference>
<dbReference type="PROSITE" id="PS01186">
    <property type="entry name" value="EGF_2"/>
    <property type="match status" value="3"/>
</dbReference>
<dbReference type="Pfam" id="PF07645">
    <property type="entry name" value="EGF_CA"/>
    <property type="match status" value="2"/>
</dbReference>
<dbReference type="PROSITE" id="PS50026">
    <property type="entry name" value="EGF_3"/>
    <property type="match status" value="3"/>
</dbReference>
<dbReference type="GO" id="GO:0005509">
    <property type="term" value="F:calcium ion binding"/>
    <property type="evidence" value="ECO:0007669"/>
    <property type="project" value="InterPro"/>
</dbReference>
<dbReference type="InterPro" id="IPR000742">
    <property type="entry name" value="EGF"/>
</dbReference>
<dbReference type="FunFam" id="2.10.25.10:FF:000240">
    <property type="entry name" value="Vitamin K-dependent protein S"/>
    <property type="match status" value="1"/>
</dbReference>
<feature type="domain" description="EGF-like" evidence="7">
    <location>
        <begin position="156"/>
        <end position="192"/>
    </location>
</feature>
<dbReference type="PANTHER" id="PTHR12916">
    <property type="entry name" value="CYTOCHROME C OXIDASE POLYPEPTIDE VIC-2"/>
    <property type="match status" value="1"/>
</dbReference>
<evidence type="ECO:0000313" key="9">
    <source>
        <dbReference type="Proteomes" id="UP001233172"/>
    </source>
</evidence>
<protein>
    <submittedName>
        <fullName evidence="8">Neurogenic locus Notch protein</fullName>
    </submittedName>
</protein>
<feature type="domain" description="EGF-like" evidence="7">
    <location>
        <begin position="79"/>
        <end position="116"/>
    </location>
</feature>
<reference evidence="8" key="2">
    <citation type="submission" date="2023-04" db="EMBL/GenBank/DDBJ databases">
        <authorList>
            <person name="Bu L."/>
            <person name="Lu L."/>
            <person name="Laidemitt M.R."/>
            <person name="Zhang S.M."/>
            <person name="Mutuku M."/>
            <person name="Mkoji G."/>
            <person name="Steinauer M."/>
            <person name="Loker E.S."/>
        </authorList>
    </citation>
    <scope>NUCLEOTIDE SEQUENCE</scope>
    <source>
        <strain evidence="8">KasaAsao</strain>
        <tissue evidence="8">Whole Snail</tissue>
    </source>
</reference>
<keyword evidence="3" id="KW-0677">Repeat</keyword>
<comment type="caution">
    <text evidence="6">Lacks conserved residue(s) required for the propagation of feature annotation.</text>
</comment>
<evidence type="ECO:0000256" key="4">
    <source>
        <dbReference type="ARBA" id="ARBA00023157"/>
    </source>
</evidence>
<sequence length="200" mass="21692">LDECSSNQTKCDQICENMVGSYKCSCRPGYIVSNIDSFKCQEILDYNTSVTFDIDVAKRNLEDRNSEDHKKLSPLCEQDINECTGTNLCRNGGTCSNAIGSYICSCVSGYEGRQCERNHDDCESSPCLNGGTCVDGIANYTCSCVSGFGGNHCENDIDECASNPCINNGTCADYVDSFTCTCKPGFSGTFCHINNNDCSN</sequence>
<evidence type="ECO:0000256" key="1">
    <source>
        <dbReference type="ARBA" id="ARBA00022536"/>
    </source>
</evidence>
<keyword evidence="4 6" id="KW-1015">Disulfide bond</keyword>
<gene>
    <name evidence="8" type="ORF">Bpfe_002994</name>
</gene>